<dbReference type="Pfam" id="PF05685">
    <property type="entry name" value="Uma2"/>
    <property type="match status" value="1"/>
</dbReference>
<sequence>MVQPDITIVCNPEKLDERGCKETPDLIVEILSQATAKYDKWLKYKLYEHAGVREYWIVAPANETLDVFILNDNGKYELAGSFGKEDEVKVGIFEEFTIHLDVIFRD</sequence>
<organism evidence="2 3">
    <name type="scientific">Aneurinibacillus thermoaerophilus</name>
    <dbReference type="NCBI Taxonomy" id="143495"/>
    <lineage>
        <taxon>Bacteria</taxon>
        <taxon>Bacillati</taxon>
        <taxon>Bacillota</taxon>
        <taxon>Bacilli</taxon>
        <taxon>Bacillales</taxon>
        <taxon>Paenibacillaceae</taxon>
        <taxon>Aneurinibacillus group</taxon>
        <taxon>Aneurinibacillus</taxon>
    </lineage>
</organism>
<evidence type="ECO:0000313" key="3">
    <source>
        <dbReference type="Proteomes" id="UP000198956"/>
    </source>
</evidence>
<dbReference type="InterPro" id="IPR008538">
    <property type="entry name" value="Uma2"/>
</dbReference>
<accession>A0A1G8F017</accession>
<dbReference type="SUPFAM" id="SSF52980">
    <property type="entry name" value="Restriction endonuclease-like"/>
    <property type="match status" value="1"/>
</dbReference>
<dbReference type="OrthoDB" id="9808428at2"/>
<dbReference type="Gene3D" id="3.90.1570.10">
    <property type="entry name" value="tt1808, chain A"/>
    <property type="match status" value="1"/>
</dbReference>
<feature type="domain" description="Putative restriction endonuclease" evidence="1">
    <location>
        <begin position="2"/>
        <end position="98"/>
    </location>
</feature>
<gene>
    <name evidence="2" type="ORF">SAMN04489735_105213</name>
</gene>
<name>A0A1G8F017_ANETH</name>
<dbReference type="AlphaFoldDB" id="A0A1G8F017"/>
<dbReference type="PANTHER" id="PTHR36558">
    <property type="entry name" value="GLR1098 PROTEIN"/>
    <property type="match status" value="1"/>
</dbReference>
<evidence type="ECO:0000313" key="2">
    <source>
        <dbReference type="EMBL" id="SDH75485.1"/>
    </source>
</evidence>
<keyword evidence="2" id="KW-0378">Hydrolase</keyword>
<dbReference type="InterPro" id="IPR011335">
    <property type="entry name" value="Restrct_endonuc-II-like"/>
</dbReference>
<keyword evidence="2" id="KW-0540">Nuclease</keyword>
<dbReference type="GO" id="GO:0004519">
    <property type="term" value="F:endonuclease activity"/>
    <property type="evidence" value="ECO:0007669"/>
    <property type="project" value="UniProtKB-KW"/>
</dbReference>
<dbReference type="Proteomes" id="UP000198956">
    <property type="component" value="Unassembled WGS sequence"/>
</dbReference>
<proteinExistence type="predicted"/>
<reference evidence="2 3" key="1">
    <citation type="submission" date="2016-10" db="EMBL/GenBank/DDBJ databases">
        <authorList>
            <person name="de Groot N.N."/>
        </authorList>
    </citation>
    <scope>NUCLEOTIDE SEQUENCE [LARGE SCALE GENOMIC DNA]</scope>
    <source>
        <strain evidence="2 3">L 420-91</strain>
    </source>
</reference>
<dbReference type="PANTHER" id="PTHR36558:SF1">
    <property type="entry name" value="RESTRICTION ENDONUCLEASE DOMAIN-CONTAINING PROTEIN-RELATED"/>
    <property type="match status" value="1"/>
</dbReference>
<evidence type="ECO:0000259" key="1">
    <source>
        <dbReference type="Pfam" id="PF05685"/>
    </source>
</evidence>
<dbReference type="InterPro" id="IPR012296">
    <property type="entry name" value="Nuclease_put_TT1808"/>
</dbReference>
<dbReference type="EMBL" id="FNDE01000052">
    <property type="protein sequence ID" value="SDH75485.1"/>
    <property type="molecule type" value="Genomic_DNA"/>
</dbReference>
<dbReference type="RefSeq" id="WP_091261401.1">
    <property type="nucleotide sequence ID" value="NZ_JARLVS010000086.1"/>
</dbReference>
<dbReference type="CDD" id="cd06260">
    <property type="entry name" value="DUF820-like"/>
    <property type="match status" value="1"/>
</dbReference>
<keyword evidence="2" id="KW-0255">Endonuclease</keyword>
<protein>
    <submittedName>
        <fullName evidence="2">Putative restriction endonuclease</fullName>
    </submittedName>
</protein>